<protein>
    <submittedName>
        <fullName evidence="1">Uncharacterized protein</fullName>
    </submittedName>
</protein>
<dbReference type="EMBL" id="UINC01000367">
    <property type="protein sequence ID" value="SUZ54094.1"/>
    <property type="molecule type" value="Genomic_DNA"/>
</dbReference>
<reference evidence="1" key="1">
    <citation type="submission" date="2018-05" db="EMBL/GenBank/DDBJ databases">
        <authorList>
            <person name="Lanie J.A."/>
            <person name="Ng W.-L."/>
            <person name="Kazmierczak K.M."/>
            <person name="Andrzejewski T.M."/>
            <person name="Davidsen T.M."/>
            <person name="Wayne K.J."/>
            <person name="Tettelin H."/>
            <person name="Glass J.I."/>
            <person name="Rusch D."/>
            <person name="Podicherti R."/>
            <person name="Tsui H.-C.T."/>
            <person name="Winkler M.E."/>
        </authorList>
    </citation>
    <scope>NUCLEOTIDE SEQUENCE</scope>
</reference>
<proteinExistence type="predicted"/>
<gene>
    <name evidence="1" type="ORF">METZ01_LOCUS6948</name>
</gene>
<organism evidence="1">
    <name type="scientific">marine metagenome</name>
    <dbReference type="NCBI Taxonomy" id="408172"/>
    <lineage>
        <taxon>unclassified sequences</taxon>
        <taxon>metagenomes</taxon>
        <taxon>ecological metagenomes</taxon>
    </lineage>
</organism>
<accession>A0A381NJ01</accession>
<sequence length="271" mass="30351">MRNLAVVFFGVALFITGFPWSVSGQTSSTASTAAQTPETPGFLTSYRYHLNASRLVSENESFGWDTDFGGDLDVFDLKYFRGNVLLNFESIVGEQIRAIDPNQGNYTADLSAWWRTGVSESELGMVFHHVSRHLSDRDKEFAISWNMLGLQYVMPLQLKGWDLDIAYRMLKTVQRSFVDYTAEVGGGILAYRPMHRRVSLLVGAEVTLLSVDPDDRGRSDQLGGRFEIGARFPGGAGFGEVFLSREQRIDADPMDLNPTNFTMLGFRFLSN</sequence>
<evidence type="ECO:0000313" key="1">
    <source>
        <dbReference type="EMBL" id="SUZ54094.1"/>
    </source>
</evidence>
<dbReference type="AlphaFoldDB" id="A0A381NJ01"/>
<name>A0A381NJ01_9ZZZZ</name>